<proteinExistence type="predicted"/>
<gene>
    <name evidence="2" type="ORF">ZHAS_00009539</name>
</gene>
<evidence type="ECO:0000256" key="1">
    <source>
        <dbReference type="SAM" id="MobiDB-lite"/>
    </source>
</evidence>
<reference evidence="3" key="2">
    <citation type="submission" date="2020-05" db="UniProtKB">
        <authorList>
            <consortium name="EnsemblMetazoa"/>
        </authorList>
    </citation>
    <scope>IDENTIFICATION</scope>
</reference>
<organism evidence="2">
    <name type="scientific">Anopheles sinensis</name>
    <name type="common">Mosquito</name>
    <dbReference type="NCBI Taxonomy" id="74873"/>
    <lineage>
        <taxon>Eukaryota</taxon>
        <taxon>Metazoa</taxon>
        <taxon>Ecdysozoa</taxon>
        <taxon>Arthropoda</taxon>
        <taxon>Hexapoda</taxon>
        <taxon>Insecta</taxon>
        <taxon>Pterygota</taxon>
        <taxon>Neoptera</taxon>
        <taxon>Endopterygota</taxon>
        <taxon>Diptera</taxon>
        <taxon>Nematocera</taxon>
        <taxon>Culicoidea</taxon>
        <taxon>Culicidae</taxon>
        <taxon>Anophelinae</taxon>
        <taxon>Anopheles</taxon>
    </lineage>
</organism>
<keyword evidence="4" id="KW-1185">Reference proteome</keyword>
<sequence length="138" mass="15427">MKKAREIEKKSETESNDACRSSARANREENPRSTVFTHDERRLGRQGAPPWAQEARASWPQVLGPFHHIGCVGGTVMRVRLHQRVLGIAASSRRLLGVAPWEQPFGGAVFFGSVALWHCGVAHLPTRFSFRFYTSGVQ</sequence>
<dbReference type="EnsemblMetazoa" id="ASIC009539-RA">
    <property type="protein sequence ID" value="ASIC009539-PA"/>
    <property type="gene ID" value="ASIC009539"/>
</dbReference>
<evidence type="ECO:0000313" key="3">
    <source>
        <dbReference type="EnsemblMetazoa" id="ASIC009539-PA"/>
    </source>
</evidence>
<dbReference type="AlphaFoldDB" id="A0A084VVH5"/>
<dbReference type="EMBL" id="ATLV01017184">
    <property type="status" value="NOT_ANNOTATED_CDS"/>
    <property type="molecule type" value="Genomic_DNA"/>
</dbReference>
<evidence type="ECO:0000313" key="4">
    <source>
        <dbReference type="Proteomes" id="UP000030765"/>
    </source>
</evidence>
<evidence type="ECO:0000313" key="2">
    <source>
        <dbReference type="EMBL" id="KFB41969.1"/>
    </source>
</evidence>
<accession>A0A084VVH5</accession>
<feature type="compositionally biased region" description="Basic and acidic residues" evidence="1">
    <location>
        <begin position="1"/>
        <end position="13"/>
    </location>
</feature>
<protein>
    <submittedName>
        <fullName evidence="2 3">Formin-like protein (ISS)</fullName>
    </submittedName>
</protein>
<name>A0A084VVH5_ANOSI</name>
<reference evidence="2 4" key="1">
    <citation type="journal article" date="2014" name="BMC Genomics">
        <title>Genome sequence of Anopheles sinensis provides insight into genetics basis of mosquito competence for malaria parasites.</title>
        <authorList>
            <person name="Zhou D."/>
            <person name="Zhang D."/>
            <person name="Ding G."/>
            <person name="Shi L."/>
            <person name="Hou Q."/>
            <person name="Ye Y."/>
            <person name="Xu Y."/>
            <person name="Zhou H."/>
            <person name="Xiong C."/>
            <person name="Li S."/>
            <person name="Yu J."/>
            <person name="Hong S."/>
            <person name="Yu X."/>
            <person name="Zou P."/>
            <person name="Chen C."/>
            <person name="Chang X."/>
            <person name="Wang W."/>
            <person name="Lv Y."/>
            <person name="Sun Y."/>
            <person name="Ma L."/>
            <person name="Shen B."/>
            <person name="Zhu C."/>
        </authorList>
    </citation>
    <scope>NUCLEOTIDE SEQUENCE [LARGE SCALE GENOMIC DNA]</scope>
</reference>
<dbReference type="EMBL" id="KE525157">
    <property type="protein sequence ID" value="KFB41969.1"/>
    <property type="molecule type" value="Genomic_DNA"/>
</dbReference>
<dbReference type="VEuPathDB" id="VectorBase:ASIC009539"/>
<feature type="region of interest" description="Disordered" evidence="1">
    <location>
        <begin position="1"/>
        <end position="54"/>
    </location>
</feature>
<feature type="compositionally biased region" description="Basic and acidic residues" evidence="1">
    <location>
        <begin position="25"/>
        <end position="43"/>
    </location>
</feature>
<dbReference type="Proteomes" id="UP000030765">
    <property type="component" value="Unassembled WGS sequence"/>
</dbReference>